<proteinExistence type="predicted"/>
<feature type="compositionally biased region" description="Polar residues" evidence="2">
    <location>
        <begin position="62"/>
        <end position="83"/>
    </location>
</feature>
<feature type="domain" description="BESS" evidence="3">
    <location>
        <begin position="147"/>
        <end position="186"/>
    </location>
</feature>
<comment type="subcellular location">
    <subcellularLocation>
        <location evidence="1">Nucleus</location>
    </subcellularLocation>
</comment>
<evidence type="ECO:0000259" key="3">
    <source>
        <dbReference type="PROSITE" id="PS51031"/>
    </source>
</evidence>
<feature type="compositionally biased region" description="Acidic residues" evidence="2">
    <location>
        <begin position="48"/>
        <end position="61"/>
    </location>
</feature>
<dbReference type="GO" id="GO:0003677">
    <property type="term" value="F:DNA binding"/>
    <property type="evidence" value="ECO:0007669"/>
    <property type="project" value="InterPro"/>
</dbReference>
<dbReference type="GO" id="GO:0005634">
    <property type="term" value="C:nucleus"/>
    <property type="evidence" value="ECO:0007669"/>
    <property type="project" value="UniProtKB-SubCell"/>
</dbReference>
<dbReference type="PROSITE" id="PS51031">
    <property type="entry name" value="BESS"/>
    <property type="match status" value="1"/>
</dbReference>
<evidence type="ECO:0000256" key="1">
    <source>
        <dbReference type="PROSITE-ProRule" id="PRU00371"/>
    </source>
</evidence>
<evidence type="ECO:0000313" key="4">
    <source>
        <dbReference type="RefSeq" id="XP_028152463.1"/>
    </source>
</evidence>
<dbReference type="InterPro" id="IPR004210">
    <property type="entry name" value="BESS_motif"/>
</dbReference>
<organism evidence="4">
    <name type="scientific">Diabrotica virgifera virgifera</name>
    <name type="common">western corn rootworm</name>
    <dbReference type="NCBI Taxonomy" id="50390"/>
    <lineage>
        <taxon>Eukaryota</taxon>
        <taxon>Metazoa</taxon>
        <taxon>Ecdysozoa</taxon>
        <taxon>Arthropoda</taxon>
        <taxon>Hexapoda</taxon>
        <taxon>Insecta</taxon>
        <taxon>Pterygota</taxon>
        <taxon>Neoptera</taxon>
        <taxon>Endopterygota</taxon>
        <taxon>Coleoptera</taxon>
        <taxon>Polyphaga</taxon>
        <taxon>Cucujiformia</taxon>
        <taxon>Chrysomeloidea</taxon>
        <taxon>Chrysomelidae</taxon>
        <taxon>Galerucinae</taxon>
        <taxon>Diabroticina</taxon>
        <taxon>Diabroticites</taxon>
        <taxon>Diabrotica</taxon>
    </lineage>
</organism>
<dbReference type="InParanoid" id="A0A6P7H439"/>
<feature type="region of interest" description="Disordered" evidence="2">
    <location>
        <begin position="34"/>
        <end position="129"/>
    </location>
</feature>
<sequence length="247" mass="27702">MKPAPSGSSAKSKKPYYLTDAMQFALPYVKVLNSATSGNLPRQAKEEIPDDQEEENWDDDSQTAQPLPSPESVSLPASSQKSDSLPVPPPQSYPSEIPLPLSPVHQNYVSSKRNDRNKKSKDGPDENFDEYFKLKRKKLEAGMNPMQEANKMFLLSLLPDMNMMSSHQTRKFKRKVIDLMDNILHNSSNILSPNSSIPTDRQALTEVESAYLPTQDVNTPSLHSTQHPNKVYYEIVGNIINTNNTNV</sequence>
<reference evidence="4" key="1">
    <citation type="submission" date="2025-08" db="UniProtKB">
        <authorList>
            <consortium name="RefSeq"/>
        </authorList>
    </citation>
    <scope>IDENTIFICATION</scope>
    <source>
        <tissue evidence="4">Whole insect</tissue>
    </source>
</reference>
<dbReference type="Pfam" id="PF02944">
    <property type="entry name" value="BESS"/>
    <property type="match status" value="1"/>
</dbReference>
<evidence type="ECO:0000256" key="2">
    <source>
        <dbReference type="SAM" id="MobiDB-lite"/>
    </source>
</evidence>
<protein>
    <submittedName>
        <fullName evidence="4">Uncharacterized protein LOC114345854</fullName>
    </submittedName>
</protein>
<dbReference type="RefSeq" id="XP_028152463.1">
    <property type="nucleotide sequence ID" value="XM_028296662.1"/>
</dbReference>
<gene>
    <name evidence="4" type="primary">LOC114345854</name>
</gene>
<accession>A0A6P7H439</accession>
<dbReference type="AlphaFoldDB" id="A0A6P7H439"/>
<keyword evidence="1" id="KW-0539">Nucleus</keyword>
<name>A0A6P7H439_DIAVI</name>